<dbReference type="GO" id="GO:0003682">
    <property type="term" value="F:chromatin binding"/>
    <property type="evidence" value="ECO:0007669"/>
    <property type="project" value="TreeGrafter"/>
</dbReference>
<evidence type="ECO:0000256" key="1">
    <source>
        <dbReference type="ARBA" id="ARBA00004123"/>
    </source>
</evidence>
<keyword evidence="2" id="KW-0539">Nucleus</keyword>
<sequence length="617" mass="68175">MLVSRSCTQSVEAMAPLPEELVHPLSVVDTLFATSVEGGRKPNSQWGERDHFNRALNLDDEASLAKIPCINGGAVVTQIPPFSLVRYRGLVQDVFEPELYTAVLKASDHAGSQRFLTTKYRECLEHAPCREVTELGRDGLSSRGACYCVPLPCETPWARATSSTQAASTIAGVSLDFRSQKVKRSRMEEDVDMGVAAPVVESKRLHAVSRRTAHEPAVGTSDAFGLNFPIPSEERREGGMAVPCIVKLYDDDADSLRVCETVEVIGVLCVDPELASFDDWNDARHPSTSLVPRIHALSIRRLPFFHPELPFSTAWLTEARLAAAWQEQFATQEVLHVRVAAVAALAKRLAGDVLAAEYVLMLLTSRSFGKHGDQSLGPFPLNLAMWPETLPVTGLVAALEEMVPRVAHLVVAVDTLNAKRWRPTKDFDANRLVAGQLQLAAGTTVVFDETQMKEGDLDPQGVKAMAAVRELAVEQQLVCDFASFDVRIPLEVQSISVSSRRSIIRDIDVQLPMRCGVTWDEDVVVPEDALHSVRMFLGLVTRSPSAVDMPEDVVERFCQDFTEVRQRDVRPELGHAWMNLARAFCLSYGERSLTLERWTALVALEHDRLQRCAEACA</sequence>
<dbReference type="Pfam" id="PF09739">
    <property type="entry name" value="MCM_bind"/>
    <property type="match status" value="1"/>
</dbReference>
<name>A0A7S1ACK3_NOCSC</name>
<proteinExistence type="predicted"/>
<evidence type="ECO:0008006" key="4">
    <source>
        <dbReference type="Google" id="ProtNLM"/>
    </source>
</evidence>
<gene>
    <name evidence="3" type="ORF">NSCI0253_LOCUS24082</name>
</gene>
<dbReference type="PANTHER" id="PTHR13489">
    <property type="entry name" value="MINI-CHROMOSOME MAINTENANCE COMPLEX-BINDING PROTEIN"/>
    <property type="match status" value="1"/>
</dbReference>
<dbReference type="EMBL" id="HBFQ01034179">
    <property type="protein sequence ID" value="CAD8849732.1"/>
    <property type="molecule type" value="Transcribed_RNA"/>
</dbReference>
<dbReference type="GO" id="GO:0006261">
    <property type="term" value="P:DNA-templated DNA replication"/>
    <property type="evidence" value="ECO:0007669"/>
    <property type="project" value="TreeGrafter"/>
</dbReference>
<evidence type="ECO:0000313" key="3">
    <source>
        <dbReference type="EMBL" id="CAD8849732.1"/>
    </source>
</evidence>
<dbReference type="AlphaFoldDB" id="A0A7S1ACK3"/>
<evidence type="ECO:0000256" key="2">
    <source>
        <dbReference type="ARBA" id="ARBA00023242"/>
    </source>
</evidence>
<dbReference type="GO" id="GO:0005634">
    <property type="term" value="C:nucleus"/>
    <property type="evidence" value="ECO:0007669"/>
    <property type="project" value="UniProtKB-SubCell"/>
</dbReference>
<organism evidence="3">
    <name type="scientific">Noctiluca scintillans</name>
    <name type="common">Sea sparkle</name>
    <name type="synonym">Red tide dinoflagellate</name>
    <dbReference type="NCBI Taxonomy" id="2966"/>
    <lineage>
        <taxon>Eukaryota</taxon>
        <taxon>Sar</taxon>
        <taxon>Alveolata</taxon>
        <taxon>Dinophyceae</taxon>
        <taxon>Noctilucales</taxon>
        <taxon>Noctilucaceae</taxon>
        <taxon>Noctiluca</taxon>
    </lineage>
</organism>
<protein>
    <recommendedName>
        <fullName evidence="4">Mini-chromosome maintenance complex-binding protein</fullName>
    </recommendedName>
</protein>
<dbReference type="PANTHER" id="PTHR13489:SF0">
    <property type="entry name" value="MINI-CHROMOSOME MAINTENANCE COMPLEX-BINDING PROTEIN"/>
    <property type="match status" value="1"/>
</dbReference>
<accession>A0A7S1ACK3</accession>
<comment type="subcellular location">
    <subcellularLocation>
        <location evidence="1">Nucleus</location>
    </subcellularLocation>
</comment>
<reference evidence="3" key="1">
    <citation type="submission" date="2021-01" db="EMBL/GenBank/DDBJ databases">
        <authorList>
            <person name="Corre E."/>
            <person name="Pelletier E."/>
            <person name="Niang G."/>
            <person name="Scheremetjew M."/>
            <person name="Finn R."/>
            <person name="Kale V."/>
            <person name="Holt S."/>
            <person name="Cochrane G."/>
            <person name="Meng A."/>
            <person name="Brown T."/>
            <person name="Cohen L."/>
        </authorList>
    </citation>
    <scope>NUCLEOTIDE SEQUENCE</scope>
</reference>
<dbReference type="InterPro" id="IPR019140">
    <property type="entry name" value="MCM_complex-bd"/>
</dbReference>